<name>A0A8X6S1N0_TRICX</name>
<reference evidence="1" key="1">
    <citation type="submission" date="2020-08" db="EMBL/GenBank/DDBJ databases">
        <title>Multicomponent nature underlies the extraordinary mechanical properties of spider dragline silk.</title>
        <authorList>
            <person name="Kono N."/>
            <person name="Nakamura H."/>
            <person name="Mori M."/>
            <person name="Yoshida Y."/>
            <person name="Ohtoshi R."/>
            <person name="Malay A.D."/>
            <person name="Moran D.A.P."/>
            <person name="Tomita M."/>
            <person name="Numata K."/>
            <person name="Arakawa K."/>
        </authorList>
    </citation>
    <scope>NUCLEOTIDE SEQUENCE</scope>
</reference>
<keyword evidence="2" id="KW-1185">Reference proteome</keyword>
<dbReference type="AlphaFoldDB" id="A0A8X6S1N0"/>
<proteinExistence type="predicted"/>
<sequence length="84" mass="9579">MPFSNPIQITRCPVEITKRDEFLNSNYRFFDRKIDYPVSHPPELQNPSNYSGPLKALVHKGCLNSPLIIDLIHMEGWGINPTGV</sequence>
<protein>
    <submittedName>
        <fullName evidence="1">Uncharacterized protein</fullName>
    </submittedName>
</protein>
<dbReference type="EMBL" id="BMAU01021220">
    <property type="protein sequence ID" value="GFY00396.1"/>
    <property type="molecule type" value="Genomic_DNA"/>
</dbReference>
<organism evidence="1 2">
    <name type="scientific">Trichonephila clavipes</name>
    <name type="common">Golden silk orbweaver</name>
    <name type="synonym">Nephila clavipes</name>
    <dbReference type="NCBI Taxonomy" id="2585209"/>
    <lineage>
        <taxon>Eukaryota</taxon>
        <taxon>Metazoa</taxon>
        <taxon>Ecdysozoa</taxon>
        <taxon>Arthropoda</taxon>
        <taxon>Chelicerata</taxon>
        <taxon>Arachnida</taxon>
        <taxon>Araneae</taxon>
        <taxon>Araneomorphae</taxon>
        <taxon>Entelegynae</taxon>
        <taxon>Araneoidea</taxon>
        <taxon>Nephilidae</taxon>
        <taxon>Trichonephila</taxon>
    </lineage>
</organism>
<comment type="caution">
    <text evidence="1">The sequence shown here is derived from an EMBL/GenBank/DDBJ whole genome shotgun (WGS) entry which is preliminary data.</text>
</comment>
<dbReference type="Proteomes" id="UP000887159">
    <property type="component" value="Unassembled WGS sequence"/>
</dbReference>
<evidence type="ECO:0000313" key="2">
    <source>
        <dbReference type="Proteomes" id="UP000887159"/>
    </source>
</evidence>
<gene>
    <name evidence="1" type="ORF">TNCV_1664351</name>
</gene>
<evidence type="ECO:0000313" key="1">
    <source>
        <dbReference type="EMBL" id="GFY00396.1"/>
    </source>
</evidence>
<accession>A0A8X6S1N0</accession>